<reference evidence="1" key="2">
    <citation type="journal article" date="2021" name="Genome Biol. Evol.">
        <title>Developing a high-quality reference genome for a parasitic bivalve with doubly uniparental inheritance (Bivalvia: Unionida).</title>
        <authorList>
            <person name="Smith C.H."/>
        </authorList>
    </citation>
    <scope>NUCLEOTIDE SEQUENCE</scope>
    <source>
        <strain evidence="1">CHS0354</strain>
        <tissue evidence="1">Mantle</tissue>
    </source>
</reference>
<evidence type="ECO:0000313" key="1">
    <source>
        <dbReference type="EMBL" id="KAK3579635.1"/>
    </source>
</evidence>
<keyword evidence="2" id="KW-1185">Reference proteome</keyword>
<name>A0AAE0RU96_9BIVA</name>
<sequence length="189" mass="21755">MYFCLSKTGKDSVLMGLLVLGPMPKKNGLSALQSKRVYVVSILNEHIYSQVSQSIICDVQQVILKKENCCCLERINCFTCVQKSQPTHPPNPSKFVICDDSTDPSPFLYINFSQLTHMKGKIITDLKFDKCISHENRDCEFDGQHYKFISRDHCHYKLYGNITNTFSKSNATMNYMENITIHFPWKLPL</sequence>
<reference evidence="1" key="3">
    <citation type="submission" date="2023-05" db="EMBL/GenBank/DDBJ databases">
        <authorList>
            <person name="Smith C.H."/>
        </authorList>
    </citation>
    <scope>NUCLEOTIDE SEQUENCE</scope>
    <source>
        <strain evidence="1">CHS0354</strain>
        <tissue evidence="1">Mantle</tissue>
    </source>
</reference>
<dbReference type="AlphaFoldDB" id="A0AAE0RU96"/>
<evidence type="ECO:0000313" key="2">
    <source>
        <dbReference type="Proteomes" id="UP001195483"/>
    </source>
</evidence>
<reference evidence="1" key="1">
    <citation type="journal article" date="2021" name="Genome Biol. Evol.">
        <title>A High-Quality Reference Genome for a Parasitic Bivalve with Doubly Uniparental Inheritance (Bivalvia: Unionida).</title>
        <authorList>
            <person name="Smith C.H."/>
        </authorList>
    </citation>
    <scope>NUCLEOTIDE SEQUENCE</scope>
    <source>
        <strain evidence="1">CHS0354</strain>
    </source>
</reference>
<organism evidence="1 2">
    <name type="scientific">Potamilus streckersoni</name>
    <dbReference type="NCBI Taxonomy" id="2493646"/>
    <lineage>
        <taxon>Eukaryota</taxon>
        <taxon>Metazoa</taxon>
        <taxon>Spiralia</taxon>
        <taxon>Lophotrochozoa</taxon>
        <taxon>Mollusca</taxon>
        <taxon>Bivalvia</taxon>
        <taxon>Autobranchia</taxon>
        <taxon>Heteroconchia</taxon>
        <taxon>Palaeoheterodonta</taxon>
        <taxon>Unionida</taxon>
        <taxon>Unionoidea</taxon>
        <taxon>Unionidae</taxon>
        <taxon>Ambleminae</taxon>
        <taxon>Lampsilini</taxon>
        <taxon>Potamilus</taxon>
    </lineage>
</organism>
<accession>A0AAE0RU96</accession>
<protein>
    <submittedName>
        <fullName evidence="1">Uncharacterized protein</fullName>
    </submittedName>
</protein>
<dbReference type="Proteomes" id="UP001195483">
    <property type="component" value="Unassembled WGS sequence"/>
</dbReference>
<dbReference type="EMBL" id="JAEAOA010001695">
    <property type="protein sequence ID" value="KAK3579635.1"/>
    <property type="molecule type" value="Genomic_DNA"/>
</dbReference>
<comment type="caution">
    <text evidence="1">The sequence shown here is derived from an EMBL/GenBank/DDBJ whole genome shotgun (WGS) entry which is preliminary data.</text>
</comment>
<gene>
    <name evidence="1" type="ORF">CHS0354_028400</name>
</gene>
<proteinExistence type="predicted"/>